<organism evidence="3 4">
    <name type="scientific">Pseudoalteromonas piratica</name>
    <dbReference type="NCBI Taxonomy" id="1348114"/>
    <lineage>
        <taxon>Bacteria</taxon>
        <taxon>Pseudomonadati</taxon>
        <taxon>Pseudomonadota</taxon>
        <taxon>Gammaproteobacteria</taxon>
        <taxon>Alteromonadales</taxon>
        <taxon>Pseudoalteromonadaceae</taxon>
        <taxon>Pseudoalteromonas</taxon>
    </lineage>
</organism>
<feature type="transmembrane region" description="Helical" evidence="1">
    <location>
        <begin position="59"/>
        <end position="75"/>
    </location>
</feature>
<feature type="transmembrane region" description="Helical" evidence="1">
    <location>
        <begin position="138"/>
        <end position="155"/>
    </location>
</feature>
<feature type="transmembrane region" description="Helical" evidence="1">
    <location>
        <begin position="184"/>
        <end position="213"/>
    </location>
</feature>
<evidence type="ECO:0000313" key="3">
    <source>
        <dbReference type="EMBL" id="AIY65257.1"/>
    </source>
</evidence>
<dbReference type="OrthoDB" id="9807744at2"/>
<keyword evidence="1" id="KW-1133">Transmembrane helix</keyword>
<name>A0A0A7EH04_9GAMM</name>
<gene>
    <name evidence="3" type="ORF">OM33_08880</name>
</gene>
<feature type="transmembrane region" description="Helical" evidence="1">
    <location>
        <begin position="95"/>
        <end position="117"/>
    </location>
</feature>
<keyword evidence="4" id="KW-1185">Reference proteome</keyword>
<dbReference type="PANTHER" id="PTHR30590">
    <property type="entry name" value="INNER MEMBRANE PROTEIN"/>
    <property type="match status" value="1"/>
</dbReference>
<dbReference type="InterPro" id="IPR052529">
    <property type="entry name" value="Bact_Transport_Assoc"/>
</dbReference>
<dbReference type="RefSeq" id="WP_038640977.1">
    <property type="nucleotide sequence ID" value="NZ_CP009888.1"/>
</dbReference>
<feature type="transmembrane region" description="Helical" evidence="1">
    <location>
        <begin position="296"/>
        <end position="314"/>
    </location>
</feature>
<dbReference type="EMBL" id="CP009888">
    <property type="protein sequence ID" value="AIY65257.1"/>
    <property type="molecule type" value="Genomic_DNA"/>
</dbReference>
<evidence type="ECO:0000259" key="2">
    <source>
        <dbReference type="Pfam" id="PF04235"/>
    </source>
</evidence>
<reference evidence="3 4" key="1">
    <citation type="submission" date="2014-11" db="EMBL/GenBank/DDBJ databases">
        <title>Complete Genome Sequence of Pseudoalteromonas sp. Strain OCN003 Isolated from Kaneohe Bay, Oahu, Hawaii.</title>
        <authorList>
            <person name="Beurmann S."/>
            <person name="Videau P."/>
            <person name="Ushijima B."/>
            <person name="Smith A.M."/>
            <person name="Aeby G.S."/>
            <person name="Callahan S.M."/>
            <person name="Belcaid M."/>
        </authorList>
    </citation>
    <scope>NUCLEOTIDE SEQUENCE [LARGE SCALE GENOMIC DNA]</scope>
    <source>
        <strain evidence="3 4">OCN003</strain>
    </source>
</reference>
<sequence length="370" mass="41662">MTQRLDVLDLLRGISVLGILYMNIYYHAVFEIGYSPLIEAPMSDLVIEVINAFFIDGRFRTLFCVLFGVGLAILYDKHGQNNALPLLNARLKWLLIFGVAHSVFIFSGDILINYALAGFLVYKELGNHQAIILKKAKTYFAIGFVVLILLSLIPSEPIYRGSEEYLAILAEWQAGYGNQLIQQIIFTVIMLVFSLVCFVWVTAGIVLFGVYLYRSDFFTNGLSQFQLTSVVVVTLVISTADAVIRVNWPALAELNMALATLSALFCALLYIHIIIKLAKKVSVLKALFAPVGRMAFSLYLLQSIVFAIFFRYSNIDFVNEATRIDYLYLCISFSLVQLALAGIYLKLFSVGPVEWLWRKAYNKSLQSVIK</sequence>
<protein>
    <recommendedName>
        <fullName evidence="2">DUF418 domain-containing protein</fullName>
    </recommendedName>
</protein>
<dbReference type="Proteomes" id="UP000030341">
    <property type="component" value="Chromosome 1"/>
</dbReference>
<keyword evidence="1" id="KW-0812">Transmembrane</keyword>
<dbReference type="PANTHER" id="PTHR30590:SF2">
    <property type="entry name" value="INNER MEMBRANE PROTEIN"/>
    <property type="match status" value="1"/>
</dbReference>
<dbReference type="KEGG" id="pseo:OM33_08880"/>
<evidence type="ECO:0000313" key="4">
    <source>
        <dbReference type="Proteomes" id="UP000030341"/>
    </source>
</evidence>
<feature type="transmembrane region" description="Helical" evidence="1">
    <location>
        <begin position="326"/>
        <end position="348"/>
    </location>
</feature>
<feature type="transmembrane region" description="Helical" evidence="1">
    <location>
        <begin position="7"/>
        <end position="26"/>
    </location>
</feature>
<evidence type="ECO:0000256" key="1">
    <source>
        <dbReference type="SAM" id="Phobius"/>
    </source>
</evidence>
<dbReference type="Pfam" id="PF04235">
    <property type="entry name" value="DUF418"/>
    <property type="match status" value="1"/>
</dbReference>
<keyword evidence="1" id="KW-0472">Membrane</keyword>
<feature type="transmembrane region" description="Helical" evidence="1">
    <location>
        <begin position="256"/>
        <end position="275"/>
    </location>
</feature>
<dbReference type="STRING" id="1348114.OM33_08880"/>
<dbReference type="AlphaFoldDB" id="A0A0A7EH04"/>
<dbReference type="eggNOG" id="COG2311">
    <property type="taxonomic scope" value="Bacteria"/>
</dbReference>
<accession>A0A0A7EH04</accession>
<dbReference type="HOGENOM" id="CLU_039610_2_0_6"/>
<feature type="transmembrane region" description="Helical" evidence="1">
    <location>
        <begin position="225"/>
        <end position="244"/>
    </location>
</feature>
<dbReference type="InterPro" id="IPR007349">
    <property type="entry name" value="DUF418"/>
</dbReference>
<proteinExistence type="predicted"/>
<feature type="domain" description="DUF418" evidence="2">
    <location>
        <begin position="212"/>
        <end position="361"/>
    </location>
</feature>